<proteinExistence type="predicted"/>
<dbReference type="InterPro" id="IPR000305">
    <property type="entry name" value="GIY-YIG_endonuc"/>
</dbReference>
<evidence type="ECO:0000313" key="2">
    <source>
        <dbReference type="EMBL" id="PIR74604.1"/>
    </source>
</evidence>
<dbReference type="Proteomes" id="UP000230154">
    <property type="component" value="Unassembled WGS sequence"/>
</dbReference>
<organism evidence="2 3">
    <name type="scientific">Candidatus Magasanikbacteria bacterium CG10_big_fil_rev_8_21_14_0_10_47_10</name>
    <dbReference type="NCBI Taxonomy" id="1974652"/>
    <lineage>
        <taxon>Bacteria</taxon>
        <taxon>Candidatus Magasanikiibacteriota</taxon>
    </lineage>
</organism>
<accession>A0A2H0TR36</accession>
<dbReference type="AlphaFoldDB" id="A0A2H0TR36"/>
<comment type="caution">
    <text evidence="2">The sequence shown here is derived from an EMBL/GenBank/DDBJ whole genome shotgun (WGS) entry which is preliminary data.</text>
</comment>
<protein>
    <submittedName>
        <fullName evidence="2">Excinuclease ABC subunit C</fullName>
    </submittedName>
</protein>
<dbReference type="Gene3D" id="3.40.1440.10">
    <property type="entry name" value="GIY-YIG endonuclease"/>
    <property type="match status" value="1"/>
</dbReference>
<reference evidence="3" key="1">
    <citation type="submission" date="2017-09" db="EMBL/GenBank/DDBJ databases">
        <title>Depth-based differentiation of microbial function through sediment-hosted aquifers and enrichment of novel symbionts in the deep terrestrial subsurface.</title>
        <authorList>
            <person name="Probst A.J."/>
            <person name="Ladd B."/>
            <person name="Jarett J.K."/>
            <person name="Geller-Mcgrath D.E."/>
            <person name="Sieber C.M.K."/>
            <person name="Emerson J.B."/>
            <person name="Anantharaman K."/>
            <person name="Thomas B.C."/>
            <person name="Malmstrom R."/>
            <person name="Stieglmeier M."/>
            <person name="Klingl A."/>
            <person name="Woyke T."/>
            <person name="Ryan C.M."/>
            <person name="Banfield J.F."/>
        </authorList>
    </citation>
    <scope>NUCLEOTIDE SEQUENCE [LARGE SCALE GENOMIC DNA]</scope>
</reference>
<gene>
    <name evidence="2" type="ORF">COU35_01645</name>
</gene>
<sequence length="106" mass="12854">MYYIVYVLQSKKYPHRKYIGYTANLQKRVKIHNSGMVHSTKKWKPWIPIYAEMYLEKLDALGRERFLKSGSGWKYIKKQLRHYLKHHENLTKEATKKTIDPTLRDQ</sequence>
<evidence type="ECO:0000313" key="3">
    <source>
        <dbReference type="Proteomes" id="UP000230154"/>
    </source>
</evidence>
<dbReference type="PROSITE" id="PS50164">
    <property type="entry name" value="GIY_YIG"/>
    <property type="match status" value="1"/>
</dbReference>
<dbReference type="EMBL" id="PFCB01000016">
    <property type="protein sequence ID" value="PIR74604.1"/>
    <property type="molecule type" value="Genomic_DNA"/>
</dbReference>
<dbReference type="InterPro" id="IPR035901">
    <property type="entry name" value="GIY-YIG_endonuc_sf"/>
</dbReference>
<feature type="domain" description="GIY-YIG" evidence="1">
    <location>
        <begin position="1"/>
        <end position="77"/>
    </location>
</feature>
<evidence type="ECO:0000259" key="1">
    <source>
        <dbReference type="PROSITE" id="PS50164"/>
    </source>
</evidence>
<dbReference type="SUPFAM" id="SSF82771">
    <property type="entry name" value="GIY-YIG endonuclease"/>
    <property type="match status" value="1"/>
</dbReference>
<name>A0A2H0TR36_9BACT</name>
<dbReference type="Pfam" id="PF01541">
    <property type="entry name" value="GIY-YIG"/>
    <property type="match status" value="1"/>
</dbReference>